<organism evidence="1 2">
    <name type="scientific">Thalassiosira oceanica</name>
    <name type="common">Marine diatom</name>
    <dbReference type="NCBI Taxonomy" id="159749"/>
    <lineage>
        <taxon>Eukaryota</taxon>
        <taxon>Sar</taxon>
        <taxon>Stramenopiles</taxon>
        <taxon>Ochrophyta</taxon>
        <taxon>Bacillariophyta</taxon>
        <taxon>Coscinodiscophyceae</taxon>
        <taxon>Thalassiosirophycidae</taxon>
        <taxon>Thalassiosirales</taxon>
        <taxon>Thalassiosiraceae</taxon>
        <taxon>Thalassiosira</taxon>
    </lineage>
</organism>
<dbReference type="Pfam" id="PF13450">
    <property type="entry name" value="NAD_binding_8"/>
    <property type="match status" value="1"/>
</dbReference>
<comment type="caution">
    <text evidence="1">The sequence shown here is derived from an EMBL/GenBank/DDBJ whole genome shotgun (WGS) entry which is preliminary data.</text>
</comment>
<dbReference type="PANTHER" id="PTHR16128:SF5">
    <property type="entry name" value="FAD_NAD(P)-BINDING OXIDOREDUCTASE FAMILY PROTEIN"/>
    <property type="match status" value="1"/>
</dbReference>
<protein>
    <recommendedName>
        <fullName evidence="3">Amine oxidase domain-containing protein</fullName>
    </recommendedName>
</protein>
<gene>
    <name evidence="1" type="ORF">THAOC_08194</name>
</gene>
<evidence type="ECO:0000313" key="2">
    <source>
        <dbReference type="Proteomes" id="UP000266841"/>
    </source>
</evidence>
<dbReference type="Gene3D" id="3.50.50.60">
    <property type="entry name" value="FAD/NAD(P)-binding domain"/>
    <property type="match status" value="1"/>
</dbReference>
<dbReference type="SUPFAM" id="SSF51905">
    <property type="entry name" value="FAD/NAD(P)-binding domain"/>
    <property type="match status" value="1"/>
</dbReference>
<sequence length="386" mass="41355">MATALSTDAAATRSVKACVLGGGIGGCSAVRYLDTKSLALVEMGRGLGGRSSTRMSRDDPRIAINHGAPSADIRTREGASIMKDLESHGYATKVSGTNELSSGILEQWRGDPNMSTLCEGLTRGREYETYFKTMVHSVVPTIVGDSVVEGWTLLDKNDRVIVRTDWLIVSGSGAAHPRWRAAFKSEPPLIEAAKLIGNEELNDAIERIGSIDARPVQVAMMAFDTSSISDNTSIISTPDDDVLDKLVMTKSKDGRLVSIVAHSTTEFANTVNNVYGSKSTAARIGGATSSAEREQKVLSEIMTAVDVNLKQMNKADCPDPTLGPFLHRWGNAFPDGEPLPYNKAIIKEAKLAFCGDYVGEKNTFGSIEGALLSGKVVGEELSKLLR</sequence>
<dbReference type="AlphaFoldDB" id="K0SZN3"/>
<evidence type="ECO:0000313" key="1">
    <source>
        <dbReference type="EMBL" id="EJK70449.1"/>
    </source>
</evidence>
<dbReference type="Proteomes" id="UP000266841">
    <property type="component" value="Unassembled WGS sequence"/>
</dbReference>
<keyword evidence="2" id="KW-1185">Reference proteome</keyword>
<dbReference type="EMBL" id="AGNL01008520">
    <property type="protein sequence ID" value="EJK70449.1"/>
    <property type="molecule type" value="Genomic_DNA"/>
</dbReference>
<dbReference type="OrthoDB" id="2161133at2759"/>
<dbReference type="OMA" id="FERIIFQ"/>
<name>K0SZN3_THAOC</name>
<dbReference type="PANTHER" id="PTHR16128">
    <property type="entry name" value="FAD/NAD(P)-BINDING OXIDOREDUCTASE FAMILY PROTEIN"/>
    <property type="match status" value="1"/>
</dbReference>
<proteinExistence type="predicted"/>
<dbReference type="Gene3D" id="3.90.660.10">
    <property type="match status" value="1"/>
</dbReference>
<reference evidence="1 2" key="1">
    <citation type="journal article" date="2012" name="Genome Biol.">
        <title>Genome and low-iron response of an oceanic diatom adapted to chronic iron limitation.</title>
        <authorList>
            <person name="Lommer M."/>
            <person name="Specht M."/>
            <person name="Roy A.S."/>
            <person name="Kraemer L."/>
            <person name="Andreson R."/>
            <person name="Gutowska M.A."/>
            <person name="Wolf J."/>
            <person name="Bergner S.V."/>
            <person name="Schilhabel M.B."/>
            <person name="Klostermeier U.C."/>
            <person name="Beiko R.G."/>
            <person name="Rosenstiel P."/>
            <person name="Hippler M."/>
            <person name="Laroche J."/>
        </authorList>
    </citation>
    <scope>NUCLEOTIDE SEQUENCE [LARGE SCALE GENOMIC DNA]</scope>
    <source>
        <strain evidence="1 2">CCMP1005</strain>
    </source>
</reference>
<dbReference type="InterPro" id="IPR036188">
    <property type="entry name" value="FAD/NAD-bd_sf"/>
</dbReference>
<accession>K0SZN3</accession>
<evidence type="ECO:0008006" key="3">
    <source>
        <dbReference type="Google" id="ProtNLM"/>
    </source>
</evidence>